<keyword evidence="2" id="KW-1185">Reference proteome</keyword>
<reference evidence="1 2" key="1">
    <citation type="submission" date="2016-11" db="EMBL/GenBank/DDBJ databases">
        <title>Whole genomes of Flavobacteriaceae.</title>
        <authorList>
            <person name="Stine C."/>
            <person name="Li C."/>
            <person name="Tadesse D."/>
        </authorList>
    </citation>
    <scope>NUCLEOTIDE SEQUENCE [LARGE SCALE GENOMIC DNA]</scope>
    <source>
        <strain evidence="1 2">DSM 24704</strain>
    </source>
</reference>
<accession>A0A227PED6</accession>
<evidence type="ECO:0008006" key="3">
    <source>
        <dbReference type="Google" id="ProtNLM"/>
    </source>
</evidence>
<comment type="caution">
    <text evidence="1">The sequence shown here is derived from an EMBL/GenBank/DDBJ whole genome shotgun (WGS) entry which is preliminary data.</text>
</comment>
<proteinExistence type="predicted"/>
<dbReference type="Proteomes" id="UP000214684">
    <property type="component" value="Unassembled WGS sequence"/>
</dbReference>
<protein>
    <recommendedName>
        <fullName evidence="3">Lipocalin-like domain-containing protein</fullName>
    </recommendedName>
</protein>
<dbReference type="EMBL" id="MUGS01000009">
    <property type="protein sequence ID" value="OXG07754.1"/>
    <property type="molecule type" value="Genomic_DNA"/>
</dbReference>
<dbReference type="AlphaFoldDB" id="A0A227PED6"/>
<evidence type="ECO:0000313" key="1">
    <source>
        <dbReference type="EMBL" id="OXG07754.1"/>
    </source>
</evidence>
<sequence length="119" mass="13348">MVACSSTDGNDSGKNSVTDNYFNPPTWIQGTWKEDTTGAILIFTTNDIKYSFNNNTTSFSREITKFSYDYPQQISSTSNLYIVDFTQGLKGTLVRFNFVNESGTKIKSQGYLAGNYTKQ</sequence>
<gene>
    <name evidence="1" type="ORF">B0A64_07840</name>
</gene>
<evidence type="ECO:0000313" key="2">
    <source>
        <dbReference type="Proteomes" id="UP000214684"/>
    </source>
</evidence>
<organism evidence="1 2">
    <name type="scientific">Flavobacterium araucananum</name>
    <dbReference type="NCBI Taxonomy" id="946678"/>
    <lineage>
        <taxon>Bacteria</taxon>
        <taxon>Pseudomonadati</taxon>
        <taxon>Bacteroidota</taxon>
        <taxon>Flavobacteriia</taxon>
        <taxon>Flavobacteriales</taxon>
        <taxon>Flavobacteriaceae</taxon>
        <taxon>Flavobacterium</taxon>
    </lineage>
</organism>
<name>A0A227PED6_9FLAO</name>